<dbReference type="InterPro" id="IPR011989">
    <property type="entry name" value="ARM-like"/>
</dbReference>
<feature type="signal peptide" evidence="2">
    <location>
        <begin position="1"/>
        <end position="16"/>
    </location>
</feature>
<organism evidence="4 5">
    <name type="scientific">Tetradesmus obliquus</name>
    <name type="common">Green alga</name>
    <name type="synonym">Acutodesmus obliquus</name>
    <dbReference type="NCBI Taxonomy" id="3088"/>
    <lineage>
        <taxon>Eukaryota</taxon>
        <taxon>Viridiplantae</taxon>
        <taxon>Chlorophyta</taxon>
        <taxon>core chlorophytes</taxon>
        <taxon>Chlorophyceae</taxon>
        <taxon>CS clade</taxon>
        <taxon>Sphaeropleales</taxon>
        <taxon>Scenedesmaceae</taxon>
        <taxon>Tetradesmus</taxon>
    </lineage>
</organism>
<dbReference type="EMBL" id="FNXT01000076">
    <property type="protein sequence ID" value="SZX60563.1"/>
    <property type="molecule type" value="Genomic_DNA"/>
</dbReference>
<protein>
    <recommendedName>
        <fullName evidence="3">RAP domain-containing protein</fullName>
    </recommendedName>
</protein>
<dbReference type="GO" id="GO:0044528">
    <property type="term" value="P:regulation of mitochondrial mRNA stability"/>
    <property type="evidence" value="ECO:0007669"/>
    <property type="project" value="TreeGrafter"/>
</dbReference>
<keyword evidence="2" id="KW-0732">Signal</keyword>
<evidence type="ECO:0000259" key="3">
    <source>
        <dbReference type="PROSITE" id="PS51286"/>
    </source>
</evidence>
<evidence type="ECO:0000256" key="2">
    <source>
        <dbReference type="SAM" id="SignalP"/>
    </source>
</evidence>
<dbReference type="PANTHER" id="PTHR21228:SF40">
    <property type="entry name" value="LD45607P"/>
    <property type="match status" value="1"/>
</dbReference>
<dbReference type="SUPFAM" id="SSF48371">
    <property type="entry name" value="ARM repeat"/>
    <property type="match status" value="1"/>
</dbReference>
<dbReference type="GO" id="GO:0009507">
    <property type="term" value="C:chloroplast"/>
    <property type="evidence" value="ECO:0007669"/>
    <property type="project" value="GOC"/>
</dbReference>
<dbReference type="PANTHER" id="PTHR21228">
    <property type="entry name" value="FAST LEU-RICH DOMAIN-CONTAINING"/>
    <property type="match status" value="1"/>
</dbReference>
<dbReference type="Gene3D" id="1.25.10.10">
    <property type="entry name" value="Leucine-rich Repeat Variant"/>
    <property type="match status" value="1"/>
</dbReference>
<dbReference type="GO" id="GO:0035770">
    <property type="term" value="C:ribonucleoprotein granule"/>
    <property type="evidence" value="ECO:0007669"/>
    <property type="project" value="TreeGrafter"/>
</dbReference>
<gene>
    <name evidence="4" type="ORF">BQ4739_LOCUS1098</name>
</gene>
<feature type="compositionally biased region" description="Low complexity" evidence="1">
    <location>
        <begin position="116"/>
        <end position="144"/>
    </location>
</feature>
<feature type="compositionally biased region" description="Low complexity" evidence="1">
    <location>
        <begin position="154"/>
        <end position="165"/>
    </location>
</feature>
<dbReference type="InterPro" id="IPR016024">
    <property type="entry name" value="ARM-type_fold"/>
</dbReference>
<dbReference type="GO" id="GO:1901259">
    <property type="term" value="P:chloroplast rRNA processing"/>
    <property type="evidence" value="ECO:0007669"/>
    <property type="project" value="TreeGrafter"/>
</dbReference>
<proteinExistence type="predicted"/>
<feature type="compositionally biased region" description="Low complexity" evidence="1">
    <location>
        <begin position="78"/>
        <end position="92"/>
    </location>
</feature>
<evidence type="ECO:0000313" key="4">
    <source>
        <dbReference type="EMBL" id="SZX60563.1"/>
    </source>
</evidence>
<dbReference type="GO" id="GO:0003723">
    <property type="term" value="F:RNA binding"/>
    <property type="evidence" value="ECO:0007669"/>
    <property type="project" value="TreeGrafter"/>
</dbReference>
<dbReference type="InterPro" id="IPR013584">
    <property type="entry name" value="RAP"/>
</dbReference>
<reference evidence="4 5" key="1">
    <citation type="submission" date="2016-10" db="EMBL/GenBank/DDBJ databases">
        <authorList>
            <person name="Cai Z."/>
        </authorList>
    </citation>
    <scope>NUCLEOTIDE SEQUENCE [LARGE SCALE GENOMIC DNA]</scope>
</reference>
<dbReference type="AlphaFoldDB" id="A0A383V6H2"/>
<sequence length="736" mass="79359">MLIALLKGSFAAAGSAAAGAATVGQAPLLVGRPAGRRLATKVIESNSRLLGSSNAQQLLRRAGQQQWAAPALLQQHFTSSSRAPAQSAAAGSRDAPGSLRSRLLQDLQNKASKNVSDSNSSGRGQSSSPADAADAGKVPAAKAGTSLARDSRTSSHNNTFSSHSSPNRAGVPAGDDRRAGLASTWKKGRQAIDAPLLTTKIKKATTVTQLQQLVQQHGSSVNYIHMAAIVNTLGNWQQQGKLRCGMQQQQVVQQLLADVDSLLLPGCWISRQHDIDRSQQPANVLYGAAKAEWQMEPGQAQQLLAALVRLLPGAEPQHVANSLWAAAELGQAPTEQQLQQLLAALVRLLPDAKPQHVANSLWAVATMGGKVQMQQLQLLLQHLASRLAEASPQGVSNSLWAVAKFAEQLADEQQQQVQQSQQLQHLLAGLTRKLAAANPQDVANSLWVCSQLRVYPAELFAAMDGQQQWGRLLPAMTGRNLANTALACAVLGHRDERLLAGLLQHALQLQTRSSGQQLNIQNVCNLCWSVAVQDAQQLAGSVVQLAQAAASSQQQWREFKTEDLMQLHQVHLWLLDGQLVGGRGLAGALTQQQLQHCSDACSESHQTRATQPPSAFQQQVFATLQQLTAAGQLSWQQQPAMEQLAQPDGACLIDIAGVTAGGVRLAIEADGPTHFLWPDRRLDGRSQHRNRVLAARIQVVVSVPYFEWDDLKGARQKQQYLLQLLNRAIQQQQQQQ</sequence>
<keyword evidence="5" id="KW-1185">Reference proteome</keyword>
<dbReference type="InterPro" id="IPR050870">
    <property type="entry name" value="FAST_kinase"/>
</dbReference>
<evidence type="ECO:0000313" key="5">
    <source>
        <dbReference type="Proteomes" id="UP000256970"/>
    </source>
</evidence>
<name>A0A383V6H2_TETOB</name>
<dbReference type="SMART" id="SM00952">
    <property type="entry name" value="RAP"/>
    <property type="match status" value="1"/>
</dbReference>
<dbReference type="Pfam" id="PF08373">
    <property type="entry name" value="RAP"/>
    <property type="match status" value="1"/>
</dbReference>
<feature type="compositionally biased region" description="Polar residues" evidence="1">
    <location>
        <begin position="106"/>
        <end position="115"/>
    </location>
</feature>
<feature type="domain" description="RAP" evidence="3">
    <location>
        <begin position="665"/>
        <end position="723"/>
    </location>
</feature>
<dbReference type="GO" id="GO:0005759">
    <property type="term" value="C:mitochondrial matrix"/>
    <property type="evidence" value="ECO:0007669"/>
    <property type="project" value="TreeGrafter"/>
</dbReference>
<feature type="region of interest" description="Disordered" evidence="1">
    <location>
        <begin position="78"/>
        <end position="178"/>
    </location>
</feature>
<dbReference type="Proteomes" id="UP000256970">
    <property type="component" value="Unassembled WGS sequence"/>
</dbReference>
<dbReference type="PROSITE" id="PS51286">
    <property type="entry name" value="RAP"/>
    <property type="match status" value="1"/>
</dbReference>
<accession>A0A383V6H2</accession>
<feature type="chain" id="PRO_5016665831" description="RAP domain-containing protein" evidence="2">
    <location>
        <begin position="17"/>
        <end position="736"/>
    </location>
</feature>
<evidence type="ECO:0000256" key="1">
    <source>
        <dbReference type="SAM" id="MobiDB-lite"/>
    </source>
</evidence>
<dbReference type="GO" id="GO:0000963">
    <property type="term" value="P:mitochondrial RNA processing"/>
    <property type="evidence" value="ECO:0007669"/>
    <property type="project" value="TreeGrafter"/>
</dbReference>